<reference evidence="1" key="2">
    <citation type="journal article" date="2015" name="Fish Shellfish Immunol.">
        <title>Early steps in the European eel (Anguilla anguilla)-Vibrio vulnificus interaction in the gills: Role of the RtxA13 toxin.</title>
        <authorList>
            <person name="Callol A."/>
            <person name="Pajuelo D."/>
            <person name="Ebbesson L."/>
            <person name="Teles M."/>
            <person name="MacKenzie S."/>
            <person name="Amaro C."/>
        </authorList>
    </citation>
    <scope>NUCLEOTIDE SEQUENCE</scope>
</reference>
<name>A0A0E9VAW7_ANGAN</name>
<sequence>MIRPLSQSQWGYTQSQRCAANQLK</sequence>
<reference evidence="1" key="1">
    <citation type="submission" date="2014-11" db="EMBL/GenBank/DDBJ databases">
        <authorList>
            <person name="Amaro Gonzalez C."/>
        </authorList>
    </citation>
    <scope>NUCLEOTIDE SEQUENCE</scope>
</reference>
<organism evidence="1">
    <name type="scientific">Anguilla anguilla</name>
    <name type="common">European freshwater eel</name>
    <name type="synonym">Muraena anguilla</name>
    <dbReference type="NCBI Taxonomy" id="7936"/>
    <lineage>
        <taxon>Eukaryota</taxon>
        <taxon>Metazoa</taxon>
        <taxon>Chordata</taxon>
        <taxon>Craniata</taxon>
        <taxon>Vertebrata</taxon>
        <taxon>Euteleostomi</taxon>
        <taxon>Actinopterygii</taxon>
        <taxon>Neopterygii</taxon>
        <taxon>Teleostei</taxon>
        <taxon>Anguilliformes</taxon>
        <taxon>Anguillidae</taxon>
        <taxon>Anguilla</taxon>
    </lineage>
</organism>
<accession>A0A0E9VAW7</accession>
<proteinExistence type="predicted"/>
<dbReference type="AlphaFoldDB" id="A0A0E9VAW7"/>
<dbReference type="EMBL" id="GBXM01034244">
    <property type="protein sequence ID" value="JAH74333.1"/>
    <property type="molecule type" value="Transcribed_RNA"/>
</dbReference>
<evidence type="ECO:0000313" key="1">
    <source>
        <dbReference type="EMBL" id="JAH74333.1"/>
    </source>
</evidence>
<protein>
    <submittedName>
        <fullName evidence="1">Uncharacterized protein</fullName>
    </submittedName>
</protein>